<evidence type="ECO:0000313" key="6">
    <source>
        <dbReference type="EMBL" id="KAJ6044010.1"/>
    </source>
</evidence>
<dbReference type="GO" id="GO:0003677">
    <property type="term" value="F:DNA binding"/>
    <property type="evidence" value="ECO:0007669"/>
    <property type="project" value="UniProtKB-KW"/>
</dbReference>
<dbReference type="PANTHER" id="PTHR47784:SF9">
    <property type="entry name" value="ZN(II)2CYS6 TRANSCRIPTION FACTOR (EUROFUNG)"/>
    <property type="match status" value="1"/>
</dbReference>
<dbReference type="Gene3D" id="4.10.240.10">
    <property type="entry name" value="Zn(2)-C6 fungal-type DNA-binding domain"/>
    <property type="match status" value="1"/>
</dbReference>
<dbReference type="InterPro" id="IPR001138">
    <property type="entry name" value="Zn2Cys6_DnaBD"/>
</dbReference>
<reference evidence="6" key="2">
    <citation type="submission" date="2023-01" db="EMBL/GenBank/DDBJ databases">
        <authorList>
            <person name="Petersen C."/>
        </authorList>
    </citation>
    <scope>NUCLEOTIDE SEQUENCE</scope>
    <source>
        <strain evidence="6">IBT 15450</strain>
    </source>
</reference>
<evidence type="ECO:0000256" key="2">
    <source>
        <dbReference type="ARBA" id="ARBA00023125"/>
    </source>
</evidence>
<dbReference type="PANTHER" id="PTHR47784">
    <property type="entry name" value="STEROL UPTAKE CONTROL PROTEIN 2"/>
    <property type="match status" value="1"/>
</dbReference>
<protein>
    <submittedName>
        <fullName evidence="6">Aflatoxin biosynthesis regulatory protein</fullName>
    </submittedName>
</protein>
<keyword evidence="1" id="KW-0805">Transcription regulation</keyword>
<keyword evidence="4" id="KW-0539">Nucleus</keyword>
<dbReference type="Pfam" id="PF00172">
    <property type="entry name" value="Zn_clus"/>
    <property type="match status" value="1"/>
</dbReference>
<dbReference type="Proteomes" id="UP001219568">
    <property type="component" value="Unassembled WGS sequence"/>
</dbReference>
<dbReference type="SMART" id="SM00066">
    <property type="entry name" value="GAL4"/>
    <property type="match status" value="1"/>
</dbReference>
<dbReference type="InterPro" id="IPR053157">
    <property type="entry name" value="Sterol_Uptake_Regulator"/>
</dbReference>
<evidence type="ECO:0000259" key="5">
    <source>
        <dbReference type="PROSITE" id="PS50048"/>
    </source>
</evidence>
<dbReference type="EMBL" id="JAQJZL010000004">
    <property type="protein sequence ID" value="KAJ6044010.1"/>
    <property type="molecule type" value="Genomic_DNA"/>
</dbReference>
<dbReference type="CDD" id="cd00067">
    <property type="entry name" value="GAL4"/>
    <property type="match status" value="1"/>
</dbReference>
<dbReference type="PROSITE" id="PS00463">
    <property type="entry name" value="ZN2_CY6_FUNGAL_1"/>
    <property type="match status" value="1"/>
</dbReference>
<proteinExistence type="predicted"/>
<evidence type="ECO:0000256" key="4">
    <source>
        <dbReference type="ARBA" id="ARBA00023242"/>
    </source>
</evidence>
<dbReference type="SUPFAM" id="SSF57701">
    <property type="entry name" value="Zn2/Cys6 DNA-binding domain"/>
    <property type="match status" value="1"/>
</dbReference>
<evidence type="ECO:0000313" key="7">
    <source>
        <dbReference type="Proteomes" id="UP001219568"/>
    </source>
</evidence>
<dbReference type="PROSITE" id="PS50048">
    <property type="entry name" value="ZN2_CY6_FUNGAL_2"/>
    <property type="match status" value="1"/>
</dbReference>
<accession>A0AAD6IDN7</accession>
<dbReference type="GO" id="GO:0008270">
    <property type="term" value="F:zinc ion binding"/>
    <property type="evidence" value="ECO:0007669"/>
    <property type="project" value="InterPro"/>
</dbReference>
<keyword evidence="7" id="KW-1185">Reference proteome</keyword>
<reference evidence="6" key="1">
    <citation type="journal article" date="2023" name="IMA Fungus">
        <title>Comparative genomic study of the Penicillium genus elucidates a diverse pangenome and 15 lateral gene transfer events.</title>
        <authorList>
            <person name="Petersen C."/>
            <person name="Sorensen T."/>
            <person name="Nielsen M.R."/>
            <person name="Sondergaard T.E."/>
            <person name="Sorensen J.L."/>
            <person name="Fitzpatrick D.A."/>
            <person name="Frisvad J.C."/>
            <person name="Nielsen K.L."/>
        </authorList>
    </citation>
    <scope>NUCLEOTIDE SEQUENCE</scope>
    <source>
        <strain evidence="6">IBT 15450</strain>
    </source>
</reference>
<evidence type="ECO:0000256" key="3">
    <source>
        <dbReference type="ARBA" id="ARBA00023163"/>
    </source>
</evidence>
<evidence type="ECO:0000256" key="1">
    <source>
        <dbReference type="ARBA" id="ARBA00023015"/>
    </source>
</evidence>
<dbReference type="AlphaFoldDB" id="A0AAD6IDN7"/>
<feature type="domain" description="Zn(2)-C6 fungal-type" evidence="5">
    <location>
        <begin position="55"/>
        <end position="85"/>
    </location>
</feature>
<keyword evidence="3" id="KW-0804">Transcription</keyword>
<gene>
    <name evidence="6" type="ORF">N7460_005365</name>
</gene>
<comment type="caution">
    <text evidence="6">The sequence shown here is derived from an EMBL/GenBank/DDBJ whole genome shotgun (WGS) entry which is preliminary data.</text>
</comment>
<sequence>MIHQKDQTLTGSKPMEGQRMVFRVPNYKSNNALTHGSSTEQVYHSRRAHRKSRSGCANCKQRRVKCDEAKPQCLRCQKHDVECDYSTKPVKLKGNNIVAQFIETNPELISLDSLASSMSLMMVSEKLNELLRPPPGSGAKIPSFLTDASATSRTIEALHHFHKGPAFSTESQKTLRIVMGKMVQLAFETPFLMHAIIGAATTHLCTLLPNNKAYRLAEAYHWQQTVKQYSQEVSTSITSQNMDKLYSACMMVSMHSFHQETFSPRSSFVFSPDPTALTWLRLQGGLRYLLERTHPWLPQSMWFATFMESRDPAFNFDDERAGRVGVDSDLADLCGITEDSTVCNTPYLWPLRILTRILGLERCSDSFNKYTTWMGRLEGPFYECLLRKEVPALVLLAWWLGLMCFVEEWWVKTRVRSECTAICMFLEGSCDLLVLRLLEFPASCCGYTLKHQREGNLFETADELVLFDTTGLEDVII</sequence>
<dbReference type="InterPro" id="IPR036864">
    <property type="entry name" value="Zn2-C6_fun-type_DNA-bd_sf"/>
</dbReference>
<dbReference type="GO" id="GO:0001228">
    <property type="term" value="F:DNA-binding transcription activator activity, RNA polymerase II-specific"/>
    <property type="evidence" value="ECO:0007669"/>
    <property type="project" value="TreeGrafter"/>
</dbReference>
<organism evidence="6 7">
    <name type="scientific">Penicillium canescens</name>
    <dbReference type="NCBI Taxonomy" id="5083"/>
    <lineage>
        <taxon>Eukaryota</taxon>
        <taxon>Fungi</taxon>
        <taxon>Dikarya</taxon>
        <taxon>Ascomycota</taxon>
        <taxon>Pezizomycotina</taxon>
        <taxon>Eurotiomycetes</taxon>
        <taxon>Eurotiomycetidae</taxon>
        <taxon>Eurotiales</taxon>
        <taxon>Aspergillaceae</taxon>
        <taxon>Penicillium</taxon>
    </lineage>
</organism>
<keyword evidence="2" id="KW-0238">DNA-binding</keyword>
<name>A0AAD6IDN7_PENCN</name>